<keyword evidence="1" id="KW-0812">Transmembrane</keyword>
<keyword evidence="3" id="KW-0808">Transferase</keyword>
<name>A0A3S4S302_MYCAU</name>
<dbReference type="CDD" id="cd01949">
    <property type="entry name" value="GGDEF"/>
    <property type="match status" value="1"/>
</dbReference>
<dbReference type="NCBIfam" id="TIGR00254">
    <property type="entry name" value="GGDEF"/>
    <property type="match status" value="1"/>
</dbReference>
<protein>
    <submittedName>
        <fullName evidence="3">Diguanylate cyclase</fullName>
        <ecNumber evidence="3">2.7.7.65</ecNumber>
    </submittedName>
</protein>
<dbReference type="PROSITE" id="PS50887">
    <property type="entry name" value="GGDEF"/>
    <property type="match status" value="1"/>
</dbReference>
<dbReference type="OrthoDB" id="23692at2"/>
<feature type="transmembrane region" description="Helical" evidence="1">
    <location>
        <begin position="73"/>
        <end position="92"/>
    </location>
</feature>
<dbReference type="EMBL" id="LR134356">
    <property type="protein sequence ID" value="VEG55092.1"/>
    <property type="molecule type" value="Genomic_DNA"/>
</dbReference>
<sequence length="316" mass="33700">MPHGVDAQPSARRWHAVGLTAYLAMLILYAAAAWHSGVDAGGRVFWVLGGAAIVACVAASIGRWCGWQQRRELLIAWAVASLSVTTVVGLVAPTVTSALPGTITITFAYAGLTCRRGRSLALVPLGIVAFVVGGAKDLPDALPTVVVTAIMWVLVAEVPAWLISRLEAQSVLLRTVAETDALTRLLNRTTLPRRLSEHASTSAVVLIDLDGFKPFNDRHGHAAGDQLLVAFADVLRGAVGVNDLVFRIGGDEFLLILVGADRGAAEQLLDAIRMRWSEAGEPVGFSVGIATGDNDAMRIADHWMYVDKRSRRLPGQ</sequence>
<dbReference type="Gene3D" id="3.30.70.270">
    <property type="match status" value="1"/>
</dbReference>
<dbReference type="EC" id="2.7.7.65" evidence="3"/>
<feature type="domain" description="GGDEF" evidence="2">
    <location>
        <begin position="200"/>
        <end position="316"/>
    </location>
</feature>
<dbReference type="Proteomes" id="UP000279306">
    <property type="component" value="Chromosome"/>
</dbReference>
<dbReference type="SUPFAM" id="SSF55073">
    <property type="entry name" value="Nucleotide cyclase"/>
    <property type="match status" value="1"/>
</dbReference>
<feature type="transmembrane region" description="Helical" evidence="1">
    <location>
        <begin position="141"/>
        <end position="164"/>
    </location>
</feature>
<dbReference type="Pfam" id="PF00990">
    <property type="entry name" value="GGDEF"/>
    <property type="match status" value="1"/>
</dbReference>
<dbReference type="AlphaFoldDB" id="A0A3S4S302"/>
<dbReference type="GO" id="GO:0052621">
    <property type="term" value="F:diguanylate cyclase activity"/>
    <property type="evidence" value="ECO:0007669"/>
    <property type="project" value="UniProtKB-EC"/>
</dbReference>
<keyword evidence="1" id="KW-1133">Transmembrane helix</keyword>
<dbReference type="RefSeq" id="WP_048634504.1">
    <property type="nucleotide sequence ID" value="NZ_CVQQ01000020.1"/>
</dbReference>
<dbReference type="PANTHER" id="PTHR45138:SF9">
    <property type="entry name" value="DIGUANYLATE CYCLASE DGCM-RELATED"/>
    <property type="match status" value="1"/>
</dbReference>
<feature type="transmembrane region" description="Helical" evidence="1">
    <location>
        <begin position="44"/>
        <end position="61"/>
    </location>
</feature>
<organism evidence="3 4">
    <name type="scientific">Mycolicibacterium aurum</name>
    <name type="common">Mycobacterium aurum</name>
    <dbReference type="NCBI Taxonomy" id="1791"/>
    <lineage>
        <taxon>Bacteria</taxon>
        <taxon>Bacillati</taxon>
        <taxon>Actinomycetota</taxon>
        <taxon>Actinomycetes</taxon>
        <taxon>Mycobacteriales</taxon>
        <taxon>Mycobacteriaceae</taxon>
        <taxon>Mycolicibacterium</taxon>
    </lineage>
</organism>
<feature type="transmembrane region" description="Helical" evidence="1">
    <location>
        <begin position="12"/>
        <end position="32"/>
    </location>
</feature>
<evidence type="ECO:0000313" key="3">
    <source>
        <dbReference type="EMBL" id="VEG55092.1"/>
    </source>
</evidence>
<proteinExistence type="predicted"/>
<evidence type="ECO:0000313" key="4">
    <source>
        <dbReference type="Proteomes" id="UP000279306"/>
    </source>
</evidence>
<dbReference type="InterPro" id="IPR029787">
    <property type="entry name" value="Nucleotide_cyclase"/>
</dbReference>
<dbReference type="SMART" id="SM00267">
    <property type="entry name" value="GGDEF"/>
    <property type="match status" value="1"/>
</dbReference>
<keyword evidence="1" id="KW-0472">Membrane</keyword>
<dbReference type="InterPro" id="IPR050469">
    <property type="entry name" value="Diguanylate_Cyclase"/>
</dbReference>
<keyword evidence="3" id="KW-0548">Nucleotidyltransferase</keyword>
<gene>
    <name evidence="3" type="primary">dosC</name>
    <name evidence="3" type="ORF">NCTC10437_02812</name>
</gene>
<dbReference type="STRING" id="1791.GCA_001049355_04668"/>
<dbReference type="KEGG" id="mauu:NCTC10437_02812"/>
<keyword evidence="4" id="KW-1185">Reference proteome</keyword>
<feature type="transmembrane region" description="Helical" evidence="1">
    <location>
        <begin position="119"/>
        <end position="135"/>
    </location>
</feature>
<accession>A0A3S4S302</accession>
<evidence type="ECO:0000259" key="2">
    <source>
        <dbReference type="PROSITE" id="PS50887"/>
    </source>
</evidence>
<evidence type="ECO:0000256" key="1">
    <source>
        <dbReference type="SAM" id="Phobius"/>
    </source>
</evidence>
<dbReference type="InterPro" id="IPR043128">
    <property type="entry name" value="Rev_trsase/Diguanyl_cyclase"/>
</dbReference>
<dbReference type="PANTHER" id="PTHR45138">
    <property type="entry name" value="REGULATORY COMPONENTS OF SENSORY TRANSDUCTION SYSTEM"/>
    <property type="match status" value="1"/>
</dbReference>
<dbReference type="InterPro" id="IPR000160">
    <property type="entry name" value="GGDEF_dom"/>
</dbReference>
<reference evidence="3 4" key="1">
    <citation type="submission" date="2018-12" db="EMBL/GenBank/DDBJ databases">
        <authorList>
            <consortium name="Pathogen Informatics"/>
        </authorList>
    </citation>
    <scope>NUCLEOTIDE SEQUENCE [LARGE SCALE GENOMIC DNA]</scope>
    <source>
        <strain evidence="3 4">NCTC10437</strain>
    </source>
</reference>